<sequence length="144" mass="16348">MASYRIKAAGEHSHVLESVMNRVYDIASKKDDKDVLILVSQLQNAKNNKKIEQILGSTMYESLVKRKDRVVGIADVNVEFHPYAYISNSPYRGNNKTLVVLNPSISDLETKFSKLHKTTDLIVVEMHSDGELDKWVDDNQAKEL</sequence>
<dbReference type="AlphaFoldDB" id="A0AAI9HGT3"/>
<proteinExistence type="predicted"/>
<organism evidence="1">
    <name type="scientific">Citrobacter freundii</name>
    <dbReference type="NCBI Taxonomy" id="546"/>
    <lineage>
        <taxon>Bacteria</taxon>
        <taxon>Pseudomonadati</taxon>
        <taxon>Pseudomonadota</taxon>
        <taxon>Gammaproteobacteria</taxon>
        <taxon>Enterobacterales</taxon>
        <taxon>Enterobacteriaceae</taxon>
        <taxon>Citrobacter</taxon>
        <taxon>Citrobacter freundii complex</taxon>
    </lineage>
</organism>
<name>A0AAI9HGT3_CITFR</name>
<gene>
    <name evidence="1" type="ORF">PQQ21_002104</name>
</gene>
<comment type="caution">
    <text evidence="1">The sequence shown here is derived from an EMBL/GenBank/DDBJ whole genome shotgun (WGS) entry which is preliminary data.</text>
</comment>
<protein>
    <submittedName>
        <fullName evidence="1">Uncharacterized protein</fullName>
    </submittedName>
</protein>
<dbReference type="RefSeq" id="WP_134215507.1">
    <property type="nucleotide sequence ID" value="NZ_CAXOME010000024.1"/>
</dbReference>
<reference evidence="1" key="1">
    <citation type="submission" date="2024-02" db="EMBL/GenBank/DDBJ databases">
        <authorList>
            <consortium name="Clinical and Environmental Microbiology Branch: Whole genome sequencing antimicrobial resistance pathogens in the healthcare setting"/>
        </authorList>
    </citation>
    <scope>NUCLEOTIDE SEQUENCE</scope>
    <source>
        <strain evidence="1">2023GN-00102</strain>
    </source>
</reference>
<dbReference type="EMBL" id="ABKLER030000007">
    <property type="protein sequence ID" value="EMN4144850.1"/>
    <property type="molecule type" value="Genomic_DNA"/>
</dbReference>
<accession>A0AAI9HGT3</accession>
<evidence type="ECO:0000313" key="1">
    <source>
        <dbReference type="EMBL" id="EMN4144850.1"/>
    </source>
</evidence>